<dbReference type="Gene3D" id="1.10.150.320">
    <property type="entry name" value="Photosystem II 12 kDa extrinsic protein"/>
    <property type="match status" value="1"/>
</dbReference>
<protein>
    <recommendedName>
        <fullName evidence="1">Helix-hairpin-helix DNA-binding motif class 1 domain-containing protein</fullName>
    </recommendedName>
</protein>
<accession>A0A2M8EZF7</accession>
<organism evidence="2 3">
    <name type="scientific">Candidatus Roizmanbacteria bacterium CG_4_9_14_0_2_um_filter_39_13</name>
    <dbReference type="NCBI Taxonomy" id="1974839"/>
    <lineage>
        <taxon>Bacteria</taxon>
        <taxon>Candidatus Roizmaniibacteriota</taxon>
    </lineage>
</organism>
<evidence type="ECO:0000313" key="3">
    <source>
        <dbReference type="Proteomes" id="UP000231383"/>
    </source>
</evidence>
<dbReference type="AlphaFoldDB" id="A0A2M8EZF7"/>
<evidence type="ECO:0000313" key="2">
    <source>
        <dbReference type="EMBL" id="PJC32419.1"/>
    </source>
</evidence>
<dbReference type="GO" id="GO:0015627">
    <property type="term" value="C:type II protein secretion system complex"/>
    <property type="evidence" value="ECO:0007669"/>
    <property type="project" value="TreeGrafter"/>
</dbReference>
<gene>
    <name evidence="2" type="ORF">CO051_03285</name>
</gene>
<dbReference type="Gene3D" id="3.10.560.10">
    <property type="entry name" value="Outer membrane lipoprotein wza domain like"/>
    <property type="match status" value="1"/>
</dbReference>
<dbReference type="SUPFAM" id="SSF142984">
    <property type="entry name" value="Nqo1 middle domain-like"/>
    <property type="match status" value="1"/>
</dbReference>
<dbReference type="Pfam" id="PF12836">
    <property type="entry name" value="HHH_3"/>
    <property type="match status" value="1"/>
</dbReference>
<dbReference type="InterPro" id="IPR003583">
    <property type="entry name" value="Hlx-hairpin-Hlx_DNA-bd_motif"/>
</dbReference>
<evidence type="ECO:0000259" key="1">
    <source>
        <dbReference type="SMART" id="SM00278"/>
    </source>
</evidence>
<name>A0A2M8EZF7_9BACT</name>
<dbReference type="PANTHER" id="PTHR21180:SF32">
    <property type="entry name" value="ENDONUCLEASE_EXONUCLEASE_PHOSPHATASE FAMILY DOMAIN-CONTAINING PROTEIN 1"/>
    <property type="match status" value="1"/>
</dbReference>
<feature type="domain" description="Helix-hairpin-helix DNA-binding motif class 1" evidence="1">
    <location>
        <begin position="191"/>
        <end position="210"/>
    </location>
</feature>
<dbReference type="GO" id="GO:0006281">
    <property type="term" value="P:DNA repair"/>
    <property type="evidence" value="ECO:0007669"/>
    <property type="project" value="InterPro"/>
</dbReference>
<dbReference type="GO" id="GO:0015628">
    <property type="term" value="P:protein secretion by the type II secretion system"/>
    <property type="evidence" value="ECO:0007669"/>
    <property type="project" value="TreeGrafter"/>
</dbReference>
<dbReference type="PANTHER" id="PTHR21180">
    <property type="entry name" value="ENDONUCLEASE/EXONUCLEASE/PHOSPHATASE FAMILY DOMAIN-CONTAINING PROTEIN 1"/>
    <property type="match status" value="1"/>
</dbReference>
<dbReference type="GO" id="GO:0003677">
    <property type="term" value="F:DNA binding"/>
    <property type="evidence" value="ECO:0007669"/>
    <property type="project" value="InterPro"/>
</dbReference>
<proteinExistence type="predicted"/>
<dbReference type="SMART" id="SM00278">
    <property type="entry name" value="HhH1"/>
    <property type="match status" value="1"/>
</dbReference>
<sequence>MLTIEVLYRFIKVHPIETALISLASIITIISLSLQLKSTNSKQSVLSAQTSIKEPSVQSNSQPTTKNLSPTTIFVDVSGAVKEPGVYEVESGVRLEDVIELAGGLSEEADKRYVSRNYNLAKFVGDQEKIYIPYTWDIINGTFVEQKRILEYLQPLYLNNDKTPLLSKEGSSDAQSEGGGLTISINDASKEELETLPGIGPVTAQKIIDNRPYTSLDELLSRKVVNQSTFEKIKEFIEL</sequence>
<comment type="caution">
    <text evidence="2">The sequence shown here is derived from an EMBL/GenBank/DDBJ whole genome shotgun (WGS) entry which is preliminary data.</text>
</comment>
<dbReference type="InterPro" id="IPR019554">
    <property type="entry name" value="Soluble_ligand-bd"/>
</dbReference>
<dbReference type="EMBL" id="PFSC01000090">
    <property type="protein sequence ID" value="PJC32419.1"/>
    <property type="molecule type" value="Genomic_DNA"/>
</dbReference>
<dbReference type="SUPFAM" id="SSF81585">
    <property type="entry name" value="PsbU/PolX domain-like"/>
    <property type="match status" value="1"/>
</dbReference>
<dbReference type="Proteomes" id="UP000231383">
    <property type="component" value="Unassembled WGS sequence"/>
</dbReference>
<reference evidence="3" key="1">
    <citation type="submission" date="2017-09" db="EMBL/GenBank/DDBJ databases">
        <title>Depth-based differentiation of microbial function through sediment-hosted aquifers and enrichment of novel symbionts in the deep terrestrial subsurface.</title>
        <authorList>
            <person name="Probst A.J."/>
            <person name="Ladd B."/>
            <person name="Jarett J.K."/>
            <person name="Geller-Mcgrath D.E."/>
            <person name="Sieber C.M.K."/>
            <person name="Emerson J.B."/>
            <person name="Anantharaman K."/>
            <person name="Thomas B.C."/>
            <person name="Malmstrom R."/>
            <person name="Stieglmeier M."/>
            <person name="Klingl A."/>
            <person name="Woyke T."/>
            <person name="Ryan C.M."/>
            <person name="Banfield J.F."/>
        </authorList>
    </citation>
    <scope>NUCLEOTIDE SEQUENCE [LARGE SCALE GENOMIC DNA]</scope>
</reference>
<dbReference type="Pfam" id="PF10531">
    <property type="entry name" value="SLBB"/>
    <property type="match status" value="1"/>
</dbReference>
<dbReference type="InterPro" id="IPR051675">
    <property type="entry name" value="Endo/Exo/Phosphatase_dom_1"/>
</dbReference>